<protein>
    <submittedName>
        <fullName evidence="1">Uncharacterized protein</fullName>
    </submittedName>
</protein>
<feature type="non-terminal residue" evidence="1">
    <location>
        <position position="45"/>
    </location>
</feature>
<reference evidence="1" key="1">
    <citation type="submission" date="2014-05" db="EMBL/GenBank/DDBJ databases">
        <title>The transcriptome of the halophilic microalga Tetraselmis sp. GSL018 isolated from the Great Salt Lake, Utah.</title>
        <authorList>
            <person name="Jinkerson R.E."/>
            <person name="D'Adamo S."/>
            <person name="Posewitz M.C."/>
        </authorList>
    </citation>
    <scope>NUCLEOTIDE SEQUENCE</scope>
    <source>
        <strain evidence="1">GSL018</strain>
    </source>
</reference>
<gene>
    <name evidence="1" type="ORF">TSPGSL018_20756</name>
</gene>
<proteinExistence type="predicted"/>
<evidence type="ECO:0000313" key="1">
    <source>
        <dbReference type="EMBL" id="JAC63409.1"/>
    </source>
</evidence>
<organism evidence="1">
    <name type="scientific">Tetraselmis sp. GSL018</name>
    <dbReference type="NCBI Taxonomy" id="582737"/>
    <lineage>
        <taxon>Eukaryota</taxon>
        <taxon>Viridiplantae</taxon>
        <taxon>Chlorophyta</taxon>
        <taxon>core chlorophytes</taxon>
        <taxon>Chlorodendrophyceae</taxon>
        <taxon>Chlorodendrales</taxon>
        <taxon>Chlorodendraceae</taxon>
        <taxon>Tetraselmis</taxon>
    </lineage>
</organism>
<dbReference type="EMBL" id="GBEZ01023483">
    <property type="protein sequence ID" value="JAC63409.1"/>
    <property type="molecule type" value="Transcribed_RNA"/>
</dbReference>
<name>A0A061QY53_9CHLO</name>
<accession>A0A061QY53</accession>
<dbReference type="AlphaFoldDB" id="A0A061QY53"/>
<sequence>METNAFKIETRYFCSDNCNSGYNQFGQQPRLSEAKKAYRNKKEQA</sequence>